<gene>
    <name evidence="9" type="ORF">MOO47_04910</name>
</gene>
<dbReference type="PANTHER" id="PTHR33202">
    <property type="entry name" value="ZINC UPTAKE REGULATION PROTEIN"/>
    <property type="match status" value="1"/>
</dbReference>
<name>A0ABY4PBV8_9LACO</name>
<keyword evidence="5" id="KW-0862">Zinc</keyword>
<evidence type="ECO:0000256" key="2">
    <source>
        <dbReference type="ARBA" id="ARBA00007957"/>
    </source>
</evidence>
<dbReference type="InterPro" id="IPR002481">
    <property type="entry name" value="FUR"/>
</dbReference>
<protein>
    <submittedName>
        <fullName evidence="9">Transcriptional repressor</fullName>
    </submittedName>
</protein>
<reference evidence="9 10" key="1">
    <citation type="journal article" date="2022" name="Int. J. Syst. Evol. Microbiol.">
        <title>Apilactobacillus apisilvae sp. nov., Nicolia spurrieriana gen. nov. sp. nov., Bombilactobacillus folatiphilus sp. nov. and Bombilactobacillus thymidiniphilus sp. nov., four new lactic acid bacterial isolates from stingless bees Tetragonula carbonaria and Austroplebeia australis.</title>
        <authorList>
            <person name="Oliphant S.A."/>
            <person name="Watson-Haigh N.S."/>
            <person name="Sumby K.M."/>
            <person name="Gardner J."/>
            <person name="Groom S."/>
            <person name="Jiranek V."/>
        </authorList>
    </citation>
    <scope>NUCLEOTIDE SEQUENCE [LARGE SCALE GENOMIC DNA]</scope>
    <source>
        <strain evidence="9 10">SG4_A1</strain>
    </source>
</reference>
<dbReference type="RefSeq" id="WP_249512356.1">
    <property type="nucleotide sequence ID" value="NZ_CP093365.1"/>
</dbReference>
<evidence type="ECO:0000256" key="8">
    <source>
        <dbReference type="ARBA" id="ARBA00023163"/>
    </source>
</evidence>
<dbReference type="Pfam" id="PF01475">
    <property type="entry name" value="FUR"/>
    <property type="match status" value="1"/>
</dbReference>
<keyword evidence="7" id="KW-0238">DNA-binding</keyword>
<evidence type="ECO:0000256" key="4">
    <source>
        <dbReference type="ARBA" id="ARBA00022491"/>
    </source>
</evidence>
<keyword evidence="10" id="KW-1185">Reference proteome</keyword>
<comment type="similarity">
    <text evidence="2">Belongs to the Fur family.</text>
</comment>
<dbReference type="InterPro" id="IPR036390">
    <property type="entry name" value="WH_DNA-bd_sf"/>
</dbReference>
<keyword evidence="8" id="KW-0804">Transcription</keyword>
<evidence type="ECO:0000256" key="3">
    <source>
        <dbReference type="ARBA" id="ARBA00022490"/>
    </source>
</evidence>
<dbReference type="Gene3D" id="3.30.1490.190">
    <property type="match status" value="1"/>
</dbReference>
<comment type="subcellular location">
    <subcellularLocation>
        <location evidence="1">Cytoplasm</location>
    </subcellularLocation>
</comment>
<evidence type="ECO:0000313" key="9">
    <source>
        <dbReference type="EMBL" id="UQS83129.1"/>
    </source>
</evidence>
<evidence type="ECO:0000256" key="1">
    <source>
        <dbReference type="ARBA" id="ARBA00004496"/>
    </source>
</evidence>
<evidence type="ECO:0000256" key="7">
    <source>
        <dbReference type="ARBA" id="ARBA00023125"/>
    </source>
</evidence>
<dbReference type="InterPro" id="IPR043135">
    <property type="entry name" value="Fur_C"/>
</dbReference>
<proteinExistence type="inferred from homology"/>
<evidence type="ECO:0000313" key="10">
    <source>
        <dbReference type="Proteomes" id="UP000831947"/>
    </source>
</evidence>
<keyword evidence="6" id="KW-0805">Transcription regulation</keyword>
<organism evidence="9 10">
    <name type="scientific">Bombilactobacillus thymidiniphilus</name>
    <dbReference type="NCBI Taxonomy" id="2923363"/>
    <lineage>
        <taxon>Bacteria</taxon>
        <taxon>Bacillati</taxon>
        <taxon>Bacillota</taxon>
        <taxon>Bacilli</taxon>
        <taxon>Lactobacillales</taxon>
        <taxon>Lactobacillaceae</taxon>
        <taxon>Bombilactobacillus</taxon>
    </lineage>
</organism>
<keyword evidence="3" id="KW-0963">Cytoplasm</keyword>
<dbReference type="Proteomes" id="UP000831947">
    <property type="component" value="Chromosome"/>
</dbReference>
<dbReference type="Gene3D" id="1.10.10.10">
    <property type="entry name" value="Winged helix-like DNA-binding domain superfamily/Winged helix DNA-binding domain"/>
    <property type="match status" value="1"/>
</dbReference>
<accession>A0ABY4PBV8</accession>
<dbReference type="PANTHER" id="PTHR33202:SF1">
    <property type="entry name" value="FERRIC UPTAKE REGULATION PROTEIN"/>
    <property type="match status" value="1"/>
</dbReference>
<dbReference type="SUPFAM" id="SSF46785">
    <property type="entry name" value="Winged helix' DNA-binding domain"/>
    <property type="match status" value="1"/>
</dbReference>
<evidence type="ECO:0000256" key="5">
    <source>
        <dbReference type="ARBA" id="ARBA00022833"/>
    </source>
</evidence>
<dbReference type="InterPro" id="IPR036388">
    <property type="entry name" value="WH-like_DNA-bd_sf"/>
</dbReference>
<dbReference type="CDD" id="cd07153">
    <property type="entry name" value="Fur_like"/>
    <property type="match status" value="1"/>
</dbReference>
<sequence>MSDLQKALAVLKANNYKLTKQRQALLQYLATNADYYIALAQIDQHLRAMFPKMSHETVYRNVKEMHDIGIVETKHFQNGLRAKFQCDFLSQKHSHFICQNCGRTTEIPLPDFATAQAELGNCIIKTQLVELQGICAQCNQKQPPEGD</sequence>
<evidence type="ECO:0000256" key="6">
    <source>
        <dbReference type="ARBA" id="ARBA00023015"/>
    </source>
</evidence>
<dbReference type="EMBL" id="CP093365">
    <property type="protein sequence ID" value="UQS83129.1"/>
    <property type="molecule type" value="Genomic_DNA"/>
</dbReference>
<keyword evidence="4" id="KW-0678">Repressor</keyword>